<gene>
    <name evidence="2" type="ORF">KCU98_g246</name>
</gene>
<reference evidence="2" key="2">
    <citation type="submission" date="2021-08" db="EMBL/GenBank/DDBJ databases">
        <authorList>
            <person name="Gostincar C."/>
            <person name="Sun X."/>
            <person name="Song Z."/>
            <person name="Gunde-Cimerman N."/>
        </authorList>
    </citation>
    <scope>NUCLEOTIDE SEQUENCE</scope>
    <source>
        <strain evidence="2">EXF-9298</strain>
    </source>
</reference>
<evidence type="ECO:0000313" key="3">
    <source>
        <dbReference type="Proteomes" id="UP000729357"/>
    </source>
</evidence>
<dbReference type="AlphaFoldDB" id="A0A9P8G8C4"/>
<evidence type="ECO:0000256" key="1">
    <source>
        <dbReference type="SAM" id="MobiDB-lite"/>
    </source>
</evidence>
<protein>
    <submittedName>
        <fullName evidence="2">Uncharacterized protein</fullName>
    </submittedName>
</protein>
<name>A0A9P8G8C4_AURME</name>
<feature type="region of interest" description="Disordered" evidence="1">
    <location>
        <begin position="111"/>
        <end position="144"/>
    </location>
</feature>
<sequence>MSIISNTSSPKEQSVHYKKAQMCSGIEIEVAEIALAGLYHLQKPELNNVWFSLEGHDKKGFTRTSISFHSPFCISVIMLGKSIESSSESSSSARNSTGPAYKPTSEIFVKTGRRHDIRRKREGQVPATSCTSPRPTAEQPASRHSLRLSNLVALSVLLRSKAMPDLDGGYSSHKVSRR</sequence>
<keyword evidence="3" id="KW-1185">Reference proteome</keyword>
<feature type="region of interest" description="Disordered" evidence="1">
    <location>
        <begin position="86"/>
        <end position="105"/>
    </location>
</feature>
<accession>A0A9P8G8C4</accession>
<feature type="compositionally biased region" description="Basic residues" evidence="1">
    <location>
        <begin position="111"/>
        <end position="121"/>
    </location>
</feature>
<comment type="caution">
    <text evidence="2">The sequence shown here is derived from an EMBL/GenBank/DDBJ whole genome shotgun (WGS) entry which is preliminary data.</text>
</comment>
<dbReference type="Proteomes" id="UP000729357">
    <property type="component" value="Unassembled WGS sequence"/>
</dbReference>
<evidence type="ECO:0000313" key="2">
    <source>
        <dbReference type="EMBL" id="KAG9991594.1"/>
    </source>
</evidence>
<dbReference type="EMBL" id="JAHFXS010000001">
    <property type="protein sequence ID" value="KAG9991594.1"/>
    <property type="molecule type" value="Genomic_DNA"/>
</dbReference>
<feature type="non-terminal residue" evidence="2">
    <location>
        <position position="178"/>
    </location>
</feature>
<reference evidence="2" key="1">
    <citation type="journal article" date="2021" name="J Fungi (Basel)">
        <title>Virulence traits and population genomics of the black yeast Aureobasidium melanogenum.</title>
        <authorList>
            <person name="Cernosa A."/>
            <person name="Sun X."/>
            <person name="Gostincar C."/>
            <person name="Fang C."/>
            <person name="Gunde-Cimerman N."/>
            <person name="Song Z."/>
        </authorList>
    </citation>
    <scope>NUCLEOTIDE SEQUENCE</scope>
    <source>
        <strain evidence="2">EXF-9298</strain>
    </source>
</reference>
<proteinExistence type="predicted"/>
<organism evidence="2 3">
    <name type="scientific">Aureobasidium melanogenum</name>
    <name type="common">Aureobasidium pullulans var. melanogenum</name>
    <dbReference type="NCBI Taxonomy" id="46634"/>
    <lineage>
        <taxon>Eukaryota</taxon>
        <taxon>Fungi</taxon>
        <taxon>Dikarya</taxon>
        <taxon>Ascomycota</taxon>
        <taxon>Pezizomycotina</taxon>
        <taxon>Dothideomycetes</taxon>
        <taxon>Dothideomycetidae</taxon>
        <taxon>Dothideales</taxon>
        <taxon>Saccotheciaceae</taxon>
        <taxon>Aureobasidium</taxon>
    </lineage>
</organism>